<dbReference type="Gene3D" id="3.30.1330.40">
    <property type="entry name" value="RutC-like"/>
    <property type="match status" value="1"/>
</dbReference>
<evidence type="ECO:0000313" key="2">
    <source>
        <dbReference type="EMBL" id="APE42151.1"/>
    </source>
</evidence>
<dbReference type="SUPFAM" id="SSF55298">
    <property type="entry name" value="YjgF-like"/>
    <property type="match status" value="1"/>
</dbReference>
<dbReference type="AlphaFoldDB" id="A0A1J0WCV5"/>
<keyword evidence="3" id="KW-1185">Reference proteome</keyword>
<gene>
    <name evidence="2" type="ORF">BOO69_01055</name>
</gene>
<accession>A0A1J0WCV5</accession>
<protein>
    <recommendedName>
        <fullName evidence="1">Endoribonuclease L-PSP/chorismate mutase-like domain-containing protein</fullName>
    </recommendedName>
</protein>
<feature type="domain" description="Endoribonuclease L-PSP/chorismate mutase-like" evidence="1">
    <location>
        <begin position="6"/>
        <end position="140"/>
    </location>
</feature>
<dbReference type="EMBL" id="CP018076">
    <property type="protein sequence ID" value="APE42151.1"/>
    <property type="molecule type" value="Genomic_DNA"/>
</dbReference>
<dbReference type="KEGG" id="suam:BOO69_01055"/>
<dbReference type="Pfam" id="PF14588">
    <property type="entry name" value="YjgF_endoribonc"/>
    <property type="match status" value="1"/>
</dbReference>
<name>A0A1J0WCV5_9RHOB</name>
<dbReference type="CDD" id="cd02199">
    <property type="entry name" value="YjgF_YER057c_UK114_like_1"/>
    <property type="match status" value="1"/>
</dbReference>
<dbReference type="Proteomes" id="UP000181897">
    <property type="component" value="Chromosome"/>
</dbReference>
<organism evidence="2 3">
    <name type="scientific">Sulfitobacter alexandrii</name>
    <dbReference type="NCBI Taxonomy" id="1917485"/>
    <lineage>
        <taxon>Bacteria</taxon>
        <taxon>Pseudomonadati</taxon>
        <taxon>Pseudomonadota</taxon>
        <taxon>Alphaproteobacteria</taxon>
        <taxon>Rhodobacterales</taxon>
        <taxon>Roseobacteraceae</taxon>
        <taxon>Sulfitobacter</taxon>
    </lineage>
</organism>
<dbReference type="RefSeq" id="WP_071969514.1">
    <property type="nucleotide sequence ID" value="NZ_CP018076.1"/>
</dbReference>
<dbReference type="PANTHER" id="PTHR43760:SF1">
    <property type="entry name" value="ENDORIBONUCLEASE L-PSP_CHORISMATE MUTASE-LIKE DOMAIN-CONTAINING PROTEIN"/>
    <property type="match status" value="1"/>
</dbReference>
<proteinExistence type="predicted"/>
<evidence type="ECO:0000313" key="3">
    <source>
        <dbReference type="Proteomes" id="UP000181897"/>
    </source>
</evidence>
<dbReference type="InterPro" id="IPR013813">
    <property type="entry name" value="Endoribo_LPSP/chorism_mut-like"/>
</dbReference>
<sequence length="152" mass="15528">MGIADRLSDLGVTLPDAPAPAANYVPFVQVGNTVYVSGQISNGPDGFITGKLGADMDVAQGAEAAKSCAISLLAQVKAACGGDIDRLVRVVKLTGFVNSTQDFTDQPKVINGASDFLVEALGDAGRHARSAVSAPSLPLGVAVEIEGIFEIK</sequence>
<dbReference type="InterPro" id="IPR035959">
    <property type="entry name" value="RutC-like_sf"/>
</dbReference>
<dbReference type="STRING" id="1917485.BOO69_01055"/>
<dbReference type="OrthoDB" id="9806350at2"/>
<dbReference type="PANTHER" id="PTHR43760">
    <property type="entry name" value="ENDORIBONUCLEASE-RELATED"/>
    <property type="match status" value="1"/>
</dbReference>
<evidence type="ECO:0000259" key="1">
    <source>
        <dbReference type="Pfam" id="PF14588"/>
    </source>
</evidence>
<reference evidence="2 3" key="1">
    <citation type="submission" date="2016-11" db="EMBL/GenBank/DDBJ databases">
        <title>Complete genome sequence of Sulfitobacter sp. AM1-D1, a toxic bacteria associated with marine dinoflagellate Alexandrium minutum in East China Sea.</title>
        <authorList>
            <person name="Yang Q."/>
            <person name="Zhang X."/>
            <person name="Tian X."/>
        </authorList>
    </citation>
    <scope>NUCLEOTIDE SEQUENCE [LARGE SCALE GENOMIC DNA]</scope>
    <source>
        <strain evidence="2 3">AM1-D1</strain>
    </source>
</reference>